<dbReference type="InterPro" id="IPR011335">
    <property type="entry name" value="Restrct_endonuc-II-like"/>
</dbReference>
<reference evidence="3" key="1">
    <citation type="submission" date="2015-09" db="EMBL/GenBank/DDBJ databases">
        <title>Complete genome of Arthrobacter alpinus strain R3.8.</title>
        <authorList>
            <person name="See-Too W.S."/>
            <person name="Chan K.G."/>
        </authorList>
    </citation>
    <scope>NUCLEOTIDE SEQUENCE [LARGE SCALE GENOMIC DNA]</scope>
    <source>
        <strain evidence="3">R3.8</strain>
    </source>
</reference>
<feature type="domain" description="DUF559" evidence="1">
    <location>
        <begin position="241"/>
        <end position="297"/>
    </location>
</feature>
<dbReference type="KEGG" id="aaq:AOC05_12575"/>
<proteinExistence type="predicted"/>
<name>A0A0M4RSW3_9MICC</name>
<dbReference type="SUPFAM" id="SSF52980">
    <property type="entry name" value="Restriction endonuclease-like"/>
    <property type="match status" value="1"/>
</dbReference>
<dbReference type="PATRIC" id="fig|656366.3.peg.2720"/>
<organism evidence="2 3">
    <name type="scientific">Arthrobacter alpinus</name>
    <dbReference type="NCBI Taxonomy" id="656366"/>
    <lineage>
        <taxon>Bacteria</taxon>
        <taxon>Bacillati</taxon>
        <taxon>Actinomycetota</taxon>
        <taxon>Actinomycetes</taxon>
        <taxon>Micrococcales</taxon>
        <taxon>Micrococcaceae</taxon>
        <taxon>Arthrobacter</taxon>
    </lineage>
</organism>
<dbReference type="EMBL" id="CP012677">
    <property type="protein sequence ID" value="ALE94226.1"/>
    <property type="molecule type" value="Genomic_DNA"/>
</dbReference>
<dbReference type="Pfam" id="PF04480">
    <property type="entry name" value="DUF559"/>
    <property type="match status" value="1"/>
</dbReference>
<dbReference type="InterPro" id="IPR007569">
    <property type="entry name" value="DUF559"/>
</dbReference>
<dbReference type="OrthoDB" id="3234479at2"/>
<gene>
    <name evidence="2" type="ORF">AOC05_12575</name>
</gene>
<accession>A0A0M4RSW3</accession>
<dbReference type="Gene3D" id="3.40.960.10">
    <property type="entry name" value="VSR Endonuclease"/>
    <property type="match status" value="1"/>
</dbReference>
<protein>
    <recommendedName>
        <fullName evidence="1">DUF559 domain-containing protein</fullName>
    </recommendedName>
</protein>
<dbReference type="AlphaFoldDB" id="A0A0M4RSW3"/>
<keyword evidence="3" id="KW-1185">Reference proteome</keyword>
<sequence length="316" mass="35560">MEPSDDFGHPTVPFASTEAQGLGLSRNQLRHKAVEGISYGLYRPAGWDFELRTAARALCAATPGAWISHVTAAQLHELILPPWLSDSHELHLSKPRELPQTRRKGITGHNVMVFTDEIDTKGDLRISTRARTWLEMASLLPLSELVCMGDQLIRIPRLEFDNRLTPYTTLNELRAMVGRHRNLQGIVRARKAIELMRVGADSGPETLLRLAMLDAGLPEPDLQLTLWDRPDSPSADAGFRSRRIAIQYDGAHHLDELQRHSDRRRDKAFEVAGWTVLIFTQADYADGFQNAVRLIKSTLRKAWEDPTITSGFTSSR</sequence>
<evidence type="ECO:0000313" key="3">
    <source>
        <dbReference type="Proteomes" id="UP000062833"/>
    </source>
</evidence>
<dbReference type="Proteomes" id="UP000062833">
    <property type="component" value="Chromosome"/>
</dbReference>
<dbReference type="RefSeq" id="WP_062009757.1">
    <property type="nucleotide sequence ID" value="NZ_CP012677.1"/>
</dbReference>
<evidence type="ECO:0000259" key="1">
    <source>
        <dbReference type="Pfam" id="PF04480"/>
    </source>
</evidence>
<evidence type="ECO:0000313" key="2">
    <source>
        <dbReference type="EMBL" id="ALE94226.1"/>
    </source>
</evidence>